<sequence>MVNVDDFGAKGDGTDDSEVFKKAWKETCSSKEGVLVVPKNRIYRLKPITFSGPCKSALALKIYGTIEASVDPSDYQKDRRHWLMFNNVQNFVVEGGGTINGHGNIWWRNSCKIDKSRAVTFYGCKNFRVTNLRIINSQKMHLSFQKCINVKASNLIITAPEKSPNTDGIHITETQNVQIMSSVIRTDQNYCDQETPCQEQYSAVQVENVTYKNIEGTSASQVALKFECSKNYPCEGIVLQDINLNLQEDGNAKDSCVNVRLSSRGRVSPHCPGEE</sequence>
<dbReference type="GO" id="GO:0005975">
    <property type="term" value="P:carbohydrate metabolic process"/>
    <property type="evidence" value="ECO:0007669"/>
    <property type="project" value="InterPro"/>
</dbReference>
<accession>A0A5J4ZD20</accession>
<evidence type="ECO:0000256" key="3">
    <source>
        <dbReference type="ARBA" id="ARBA00022512"/>
    </source>
</evidence>
<keyword evidence="6 8" id="KW-0326">Glycosidase</keyword>
<dbReference type="Pfam" id="PF00295">
    <property type="entry name" value="Glyco_hydro_28"/>
    <property type="match status" value="1"/>
</dbReference>
<comment type="similarity">
    <text evidence="2 8">Belongs to the glycosyl hydrolase 28 family.</text>
</comment>
<protein>
    <recommendedName>
        <fullName evidence="11">Pectate lyase superfamily protein domain-containing protein</fullName>
    </recommendedName>
</protein>
<organism evidence="9 10">
    <name type="scientific">Nyssa sinensis</name>
    <dbReference type="NCBI Taxonomy" id="561372"/>
    <lineage>
        <taxon>Eukaryota</taxon>
        <taxon>Viridiplantae</taxon>
        <taxon>Streptophyta</taxon>
        <taxon>Embryophyta</taxon>
        <taxon>Tracheophyta</taxon>
        <taxon>Spermatophyta</taxon>
        <taxon>Magnoliopsida</taxon>
        <taxon>eudicotyledons</taxon>
        <taxon>Gunneridae</taxon>
        <taxon>Pentapetalae</taxon>
        <taxon>asterids</taxon>
        <taxon>Cornales</taxon>
        <taxon>Nyssaceae</taxon>
        <taxon>Nyssa</taxon>
    </lineage>
</organism>
<keyword evidence="5 8" id="KW-0378">Hydrolase</keyword>
<evidence type="ECO:0008006" key="11">
    <source>
        <dbReference type="Google" id="ProtNLM"/>
    </source>
</evidence>
<name>A0A5J4ZD20_9ASTE</name>
<dbReference type="GO" id="GO:0004650">
    <property type="term" value="F:polygalacturonase activity"/>
    <property type="evidence" value="ECO:0007669"/>
    <property type="project" value="InterPro"/>
</dbReference>
<evidence type="ECO:0000256" key="5">
    <source>
        <dbReference type="ARBA" id="ARBA00022801"/>
    </source>
</evidence>
<evidence type="ECO:0000313" key="10">
    <source>
        <dbReference type="Proteomes" id="UP000325577"/>
    </source>
</evidence>
<dbReference type="EMBL" id="CM018052">
    <property type="protein sequence ID" value="KAA8515674.1"/>
    <property type="molecule type" value="Genomic_DNA"/>
</dbReference>
<evidence type="ECO:0000256" key="2">
    <source>
        <dbReference type="ARBA" id="ARBA00008834"/>
    </source>
</evidence>
<dbReference type="InterPro" id="IPR011050">
    <property type="entry name" value="Pectin_lyase_fold/virulence"/>
</dbReference>
<evidence type="ECO:0000256" key="7">
    <source>
        <dbReference type="ARBA" id="ARBA00023316"/>
    </source>
</evidence>
<evidence type="ECO:0000256" key="1">
    <source>
        <dbReference type="ARBA" id="ARBA00004191"/>
    </source>
</evidence>
<dbReference type="InterPro" id="IPR000743">
    <property type="entry name" value="Glyco_hydro_28"/>
</dbReference>
<dbReference type="SUPFAM" id="SSF51126">
    <property type="entry name" value="Pectin lyase-like"/>
    <property type="match status" value="1"/>
</dbReference>
<keyword evidence="3" id="KW-0134">Cell wall</keyword>
<dbReference type="AlphaFoldDB" id="A0A5J4ZD20"/>
<dbReference type="GO" id="GO:0071555">
    <property type="term" value="P:cell wall organization"/>
    <property type="evidence" value="ECO:0007669"/>
    <property type="project" value="UniProtKB-KW"/>
</dbReference>
<keyword evidence="10" id="KW-1185">Reference proteome</keyword>
<evidence type="ECO:0000256" key="4">
    <source>
        <dbReference type="ARBA" id="ARBA00022525"/>
    </source>
</evidence>
<proteinExistence type="inferred from homology"/>
<dbReference type="OrthoDB" id="187139at2759"/>
<dbReference type="PANTHER" id="PTHR31375">
    <property type="match status" value="1"/>
</dbReference>
<dbReference type="Gene3D" id="2.160.20.10">
    <property type="entry name" value="Single-stranded right-handed beta-helix, Pectin lyase-like"/>
    <property type="match status" value="2"/>
</dbReference>
<gene>
    <name evidence="9" type="ORF">F0562_018715</name>
</gene>
<evidence type="ECO:0000256" key="6">
    <source>
        <dbReference type="ARBA" id="ARBA00023295"/>
    </source>
</evidence>
<dbReference type="InterPro" id="IPR012334">
    <property type="entry name" value="Pectin_lyas_fold"/>
</dbReference>
<keyword evidence="7" id="KW-0961">Cell wall biogenesis/degradation</keyword>
<keyword evidence="4" id="KW-0964">Secreted</keyword>
<reference evidence="9 10" key="1">
    <citation type="submission" date="2019-09" db="EMBL/GenBank/DDBJ databases">
        <title>A chromosome-level genome assembly of the Chinese tupelo Nyssa sinensis.</title>
        <authorList>
            <person name="Yang X."/>
            <person name="Kang M."/>
            <person name="Yang Y."/>
            <person name="Xiong H."/>
            <person name="Wang M."/>
            <person name="Zhang Z."/>
            <person name="Wang Z."/>
            <person name="Wu H."/>
            <person name="Ma T."/>
            <person name="Liu J."/>
            <person name="Xi Z."/>
        </authorList>
    </citation>
    <scope>NUCLEOTIDE SEQUENCE [LARGE SCALE GENOMIC DNA]</scope>
    <source>
        <strain evidence="9">J267</strain>
        <tissue evidence="9">Leaf</tissue>
    </source>
</reference>
<evidence type="ECO:0000313" key="9">
    <source>
        <dbReference type="EMBL" id="KAA8515674.1"/>
    </source>
</evidence>
<comment type="subcellular location">
    <subcellularLocation>
        <location evidence="1">Secreted</location>
        <location evidence="1">Cell wall</location>
    </subcellularLocation>
</comment>
<dbReference type="Proteomes" id="UP000325577">
    <property type="component" value="Linkage Group LG9"/>
</dbReference>
<evidence type="ECO:0000256" key="8">
    <source>
        <dbReference type="RuleBase" id="RU361169"/>
    </source>
</evidence>